<dbReference type="InterPro" id="IPR040190">
    <property type="entry name" value="MURQ/GCKR"/>
</dbReference>
<name>A0A9D1GXA7_9ACTN</name>
<dbReference type="InterPro" id="IPR005486">
    <property type="entry name" value="Glucokinase_regulatory_CS"/>
</dbReference>
<keyword evidence="1 4" id="KW-0456">Lyase</keyword>
<accession>A0A9D1GXA7</accession>
<evidence type="ECO:0000259" key="3">
    <source>
        <dbReference type="PROSITE" id="PS51464"/>
    </source>
</evidence>
<reference evidence="4" key="1">
    <citation type="submission" date="2020-10" db="EMBL/GenBank/DDBJ databases">
        <authorList>
            <person name="Gilroy R."/>
        </authorList>
    </citation>
    <scope>NUCLEOTIDE SEQUENCE</scope>
    <source>
        <strain evidence="4">ChiGjej1B1-24693</strain>
    </source>
</reference>
<dbReference type="Proteomes" id="UP000886842">
    <property type="component" value="Unassembled WGS sequence"/>
</dbReference>
<dbReference type="InterPro" id="IPR046348">
    <property type="entry name" value="SIS_dom_sf"/>
</dbReference>
<evidence type="ECO:0000256" key="2">
    <source>
        <dbReference type="ARBA" id="ARBA00023277"/>
    </source>
</evidence>
<dbReference type="GO" id="GO:0097367">
    <property type="term" value="F:carbohydrate derivative binding"/>
    <property type="evidence" value="ECO:0007669"/>
    <property type="project" value="InterPro"/>
</dbReference>
<dbReference type="PROSITE" id="PS51464">
    <property type="entry name" value="SIS"/>
    <property type="match status" value="1"/>
</dbReference>
<dbReference type="GO" id="GO:0046348">
    <property type="term" value="P:amino sugar catabolic process"/>
    <property type="evidence" value="ECO:0007669"/>
    <property type="project" value="TreeGrafter"/>
</dbReference>
<feature type="non-terminal residue" evidence="4">
    <location>
        <position position="1"/>
    </location>
</feature>
<dbReference type="InterPro" id="IPR001347">
    <property type="entry name" value="SIS_dom"/>
</dbReference>
<feature type="domain" description="SIS" evidence="3">
    <location>
        <begin position="1"/>
        <end position="94"/>
    </location>
</feature>
<evidence type="ECO:0000256" key="1">
    <source>
        <dbReference type="ARBA" id="ARBA00023239"/>
    </source>
</evidence>
<proteinExistence type="predicted"/>
<keyword evidence="2" id="KW-0119">Carbohydrate metabolism</keyword>
<dbReference type="PROSITE" id="PS01272">
    <property type="entry name" value="GCKR"/>
    <property type="match status" value="1"/>
</dbReference>
<protein>
    <submittedName>
        <fullName evidence="4">N-acetylmuramic acid 6-phosphate etherase</fullName>
        <ecNumber evidence="4">4.2.1.126</ecNumber>
    </submittedName>
</protein>
<dbReference type="Gene3D" id="1.10.8.1080">
    <property type="match status" value="1"/>
</dbReference>
<gene>
    <name evidence="4" type="ORF">IAA98_04000</name>
</gene>
<dbReference type="GO" id="GO:0009254">
    <property type="term" value="P:peptidoglycan turnover"/>
    <property type="evidence" value="ECO:0007669"/>
    <property type="project" value="TreeGrafter"/>
</dbReference>
<dbReference type="PANTHER" id="PTHR10088:SF4">
    <property type="entry name" value="GLUCOKINASE REGULATORY PROTEIN"/>
    <property type="match status" value="1"/>
</dbReference>
<dbReference type="GO" id="GO:0016835">
    <property type="term" value="F:carbon-oxygen lyase activity"/>
    <property type="evidence" value="ECO:0007669"/>
    <property type="project" value="TreeGrafter"/>
</dbReference>
<evidence type="ECO:0000313" key="4">
    <source>
        <dbReference type="EMBL" id="HIT74728.1"/>
    </source>
</evidence>
<dbReference type="FunFam" id="1.10.8.1080:FF:000001">
    <property type="entry name" value="N-acetylmuramic acid 6-phosphate etherase"/>
    <property type="match status" value="1"/>
</dbReference>
<dbReference type="Pfam" id="PF01380">
    <property type="entry name" value="SIS"/>
    <property type="match status" value="1"/>
</dbReference>
<dbReference type="EMBL" id="DVLP01000117">
    <property type="protein sequence ID" value="HIT74728.1"/>
    <property type="molecule type" value="Genomic_DNA"/>
</dbReference>
<organism evidence="4 5">
    <name type="scientific">Candidatus Avipropionibacterium avicola</name>
    <dbReference type="NCBI Taxonomy" id="2840701"/>
    <lineage>
        <taxon>Bacteria</taxon>
        <taxon>Bacillati</taxon>
        <taxon>Actinomycetota</taxon>
        <taxon>Actinomycetes</taxon>
        <taxon>Propionibacteriales</taxon>
        <taxon>Propionibacteriaceae</taxon>
        <taxon>Propionibacteriaceae incertae sedis</taxon>
        <taxon>Candidatus Avipropionibacterium</taxon>
    </lineage>
</organism>
<dbReference type="SUPFAM" id="SSF53697">
    <property type="entry name" value="SIS domain"/>
    <property type="match status" value="1"/>
</dbReference>
<comment type="caution">
    <text evidence="4">The sequence shown here is derived from an EMBL/GenBank/DDBJ whole genome shotgun (WGS) entry which is preliminary data.</text>
</comment>
<reference evidence="4" key="2">
    <citation type="journal article" date="2021" name="PeerJ">
        <title>Extensive microbial diversity within the chicken gut microbiome revealed by metagenomics and culture.</title>
        <authorList>
            <person name="Gilroy R."/>
            <person name="Ravi A."/>
            <person name="Getino M."/>
            <person name="Pursley I."/>
            <person name="Horton D.L."/>
            <person name="Alikhan N.F."/>
            <person name="Baker D."/>
            <person name="Gharbi K."/>
            <person name="Hall N."/>
            <person name="Watson M."/>
            <person name="Adriaenssens E.M."/>
            <person name="Foster-Nyarko E."/>
            <person name="Jarju S."/>
            <person name="Secka A."/>
            <person name="Antonio M."/>
            <person name="Oren A."/>
            <person name="Chaudhuri R.R."/>
            <person name="La Ragione R."/>
            <person name="Hildebrand F."/>
            <person name="Pallen M.J."/>
        </authorList>
    </citation>
    <scope>NUCLEOTIDE SEQUENCE</scope>
    <source>
        <strain evidence="4">ChiGjej1B1-24693</strain>
    </source>
</reference>
<evidence type="ECO:0000313" key="5">
    <source>
        <dbReference type="Proteomes" id="UP000886842"/>
    </source>
</evidence>
<dbReference type="GO" id="GO:0016803">
    <property type="term" value="F:ether hydrolase activity"/>
    <property type="evidence" value="ECO:0007669"/>
    <property type="project" value="TreeGrafter"/>
</dbReference>
<dbReference type="EC" id="4.2.1.126" evidence="4"/>
<dbReference type="AlphaFoldDB" id="A0A9D1GXA7"/>
<dbReference type="Gene3D" id="3.40.50.10490">
    <property type="entry name" value="Glucose-6-phosphate isomerase like protein, domain 1"/>
    <property type="match status" value="2"/>
</dbReference>
<dbReference type="NCBIfam" id="NF003915">
    <property type="entry name" value="PRK05441.1"/>
    <property type="match status" value="1"/>
</dbReference>
<dbReference type="PANTHER" id="PTHR10088">
    <property type="entry name" value="GLUCOKINASE REGULATORY PROTEIN"/>
    <property type="match status" value="1"/>
</dbReference>
<sequence length="176" mass="18113">RAAGFTAADALVGIAASGRTPYVIGALTHARELGAFTAALSCNPDSAIGQAAELAIEVVVGPEVITGSTRLKSGTAQKLVLNTISTLAMVKLGKTYQNLMVDLRATNEKLRRRSERLVQIATEVDTATARTALDACGGSVKTAITMLLADLDADAAQALLAEHDGFLAAAFRGSTA</sequence>